<keyword evidence="7" id="KW-0378">Hydrolase</keyword>
<evidence type="ECO:0000256" key="5">
    <source>
        <dbReference type="SAM" id="Phobius"/>
    </source>
</evidence>
<dbReference type="Gene3D" id="1.20.1560.10">
    <property type="entry name" value="ABC transporter type 1, transmembrane domain"/>
    <property type="match status" value="1"/>
</dbReference>
<proteinExistence type="predicted"/>
<dbReference type="PROSITE" id="PS50929">
    <property type="entry name" value="ABC_TM1F"/>
    <property type="match status" value="1"/>
</dbReference>
<feature type="transmembrane region" description="Helical" evidence="5">
    <location>
        <begin position="120"/>
        <end position="138"/>
    </location>
</feature>
<sequence length="219" mass="24618">MRRTVGERDVYTARVAYKIAEHLIRLGRSEEAIALDIWSVDPSAHKNEIARTTFLKGKYCVDAFGLKGDNQLRRGNFWALMFFFMALENLVAHAAMVWLSSVVSQQILSCALAMAYGWRLGPLLTFGALPPLVASAYVRMRLEFKLDGDNSLWFANSAGIASEAVRAIRTVASLALEREILTKYEESLRFIAKASVKSLVKHHFWYPLSQSISFLVLAL</sequence>
<dbReference type="InterPro" id="IPR036640">
    <property type="entry name" value="ABC1_TM_sf"/>
</dbReference>
<evidence type="ECO:0000259" key="6">
    <source>
        <dbReference type="PROSITE" id="PS50929"/>
    </source>
</evidence>
<dbReference type="GO" id="GO:0016787">
    <property type="term" value="F:hydrolase activity"/>
    <property type="evidence" value="ECO:0007669"/>
    <property type="project" value="UniProtKB-KW"/>
</dbReference>
<evidence type="ECO:0000256" key="4">
    <source>
        <dbReference type="ARBA" id="ARBA00023136"/>
    </source>
</evidence>
<comment type="subcellular location">
    <subcellularLocation>
        <location evidence="1">Membrane</location>
        <topology evidence="1">Multi-pass membrane protein</topology>
    </subcellularLocation>
</comment>
<keyword evidence="3 5" id="KW-1133">Transmembrane helix</keyword>
<dbReference type="PANTHER" id="PTHR24221:SF631">
    <property type="entry name" value="MULTIDRUG RESISTANCE PROTEIN 3"/>
    <property type="match status" value="1"/>
</dbReference>
<gene>
    <name evidence="7" type="ORF">SUNI508_06873</name>
</gene>
<name>A0ABR2UZ30_9PEZI</name>
<feature type="domain" description="ABC transmembrane type-1" evidence="6">
    <location>
        <begin position="107"/>
        <end position="219"/>
    </location>
</feature>
<evidence type="ECO:0000313" key="7">
    <source>
        <dbReference type="EMBL" id="KAK9419867.1"/>
    </source>
</evidence>
<evidence type="ECO:0000256" key="2">
    <source>
        <dbReference type="ARBA" id="ARBA00022692"/>
    </source>
</evidence>
<evidence type="ECO:0000256" key="1">
    <source>
        <dbReference type="ARBA" id="ARBA00004141"/>
    </source>
</evidence>
<comment type="caution">
    <text evidence="7">The sequence shown here is derived from an EMBL/GenBank/DDBJ whole genome shotgun (WGS) entry which is preliminary data.</text>
</comment>
<protein>
    <submittedName>
        <fullName evidence="7">P-loop containing nucleoside triphosphate hydrolase protein</fullName>
    </submittedName>
</protein>
<accession>A0ABR2UZ30</accession>
<dbReference type="Pfam" id="PF00664">
    <property type="entry name" value="ABC_membrane"/>
    <property type="match status" value="1"/>
</dbReference>
<organism evidence="7 8">
    <name type="scientific">Seiridium unicorne</name>
    <dbReference type="NCBI Taxonomy" id="138068"/>
    <lineage>
        <taxon>Eukaryota</taxon>
        <taxon>Fungi</taxon>
        <taxon>Dikarya</taxon>
        <taxon>Ascomycota</taxon>
        <taxon>Pezizomycotina</taxon>
        <taxon>Sordariomycetes</taxon>
        <taxon>Xylariomycetidae</taxon>
        <taxon>Amphisphaeriales</taxon>
        <taxon>Sporocadaceae</taxon>
        <taxon>Seiridium</taxon>
    </lineage>
</organism>
<dbReference type="InterPro" id="IPR011527">
    <property type="entry name" value="ABC1_TM_dom"/>
</dbReference>
<dbReference type="InterPro" id="IPR039421">
    <property type="entry name" value="Type_1_exporter"/>
</dbReference>
<feature type="transmembrane region" description="Helical" evidence="5">
    <location>
        <begin position="77"/>
        <end position="100"/>
    </location>
</feature>
<evidence type="ECO:0000313" key="8">
    <source>
        <dbReference type="Proteomes" id="UP001408356"/>
    </source>
</evidence>
<dbReference type="EMBL" id="JARVKF010000279">
    <property type="protein sequence ID" value="KAK9419867.1"/>
    <property type="molecule type" value="Genomic_DNA"/>
</dbReference>
<reference evidence="7 8" key="1">
    <citation type="journal article" date="2024" name="J. Plant Pathol.">
        <title>Sequence and assembly of the genome of Seiridium unicorne, isolate CBS 538.82, causal agent of cypress canker disease.</title>
        <authorList>
            <person name="Scali E."/>
            <person name="Rocca G.D."/>
            <person name="Danti R."/>
            <person name="Garbelotto M."/>
            <person name="Barberini S."/>
            <person name="Baroncelli R."/>
            <person name="Emiliani G."/>
        </authorList>
    </citation>
    <scope>NUCLEOTIDE SEQUENCE [LARGE SCALE GENOMIC DNA]</scope>
    <source>
        <strain evidence="7 8">BM-138-508</strain>
    </source>
</reference>
<keyword evidence="8" id="KW-1185">Reference proteome</keyword>
<dbReference type="Proteomes" id="UP001408356">
    <property type="component" value="Unassembled WGS sequence"/>
</dbReference>
<keyword evidence="2 5" id="KW-0812">Transmembrane</keyword>
<keyword evidence="4 5" id="KW-0472">Membrane</keyword>
<dbReference type="PANTHER" id="PTHR24221">
    <property type="entry name" value="ATP-BINDING CASSETTE SUB-FAMILY B"/>
    <property type="match status" value="1"/>
</dbReference>
<dbReference type="SUPFAM" id="SSF90123">
    <property type="entry name" value="ABC transporter transmembrane region"/>
    <property type="match status" value="1"/>
</dbReference>
<evidence type="ECO:0000256" key="3">
    <source>
        <dbReference type="ARBA" id="ARBA00022989"/>
    </source>
</evidence>